<evidence type="ECO:0000256" key="1">
    <source>
        <dbReference type="SAM" id="MobiDB-lite"/>
    </source>
</evidence>
<dbReference type="AlphaFoldDB" id="A0A815H078"/>
<feature type="region of interest" description="Disordered" evidence="1">
    <location>
        <begin position="446"/>
        <end position="472"/>
    </location>
</feature>
<keyword evidence="4" id="KW-1185">Reference proteome</keyword>
<dbReference type="Proteomes" id="UP000681722">
    <property type="component" value="Unassembled WGS sequence"/>
</dbReference>
<reference evidence="2" key="1">
    <citation type="submission" date="2021-02" db="EMBL/GenBank/DDBJ databases">
        <authorList>
            <person name="Nowell W R."/>
        </authorList>
    </citation>
    <scope>NUCLEOTIDE SEQUENCE</scope>
</reference>
<evidence type="ECO:0000313" key="2">
    <source>
        <dbReference type="EMBL" id="CAF1345290.1"/>
    </source>
</evidence>
<dbReference type="EMBL" id="CAJOBC010061150">
    <property type="protein sequence ID" value="CAF4210237.1"/>
    <property type="molecule type" value="Genomic_DNA"/>
</dbReference>
<evidence type="ECO:0000313" key="3">
    <source>
        <dbReference type="EMBL" id="CAF4210237.1"/>
    </source>
</evidence>
<accession>A0A815H078</accession>
<name>A0A815H078_9BILA</name>
<dbReference type="OrthoDB" id="10049493at2759"/>
<protein>
    <submittedName>
        <fullName evidence="2">Uncharacterized protein</fullName>
    </submittedName>
</protein>
<feature type="compositionally biased region" description="Low complexity" evidence="1">
    <location>
        <begin position="454"/>
        <end position="463"/>
    </location>
</feature>
<gene>
    <name evidence="2" type="ORF">GPM918_LOCUS30636</name>
    <name evidence="3" type="ORF">SRO942_LOCUS31254</name>
</gene>
<dbReference type="EMBL" id="CAJNOQ010014617">
    <property type="protein sequence ID" value="CAF1345290.1"/>
    <property type="molecule type" value="Genomic_DNA"/>
</dbReference>
<proteinExistence type="predicted"/>
<sequence length="472" mass="53548">MHNTTSPSKTKRKLEEYQQELSEIEKDHFCTFDIDHDRVSFSKSLRLSSQSPLYTCHQQSQSSPIDSNMNLEQNQQNLAKSPPPPLETTLPPNFQTKIVQEFNIQQTNSSDITVSSTINIKSYSNDTTTKESQSSATITANDLLSEADFDRVIKDITPADRNLFDEFLIVGSTTTTATLYSTKKSDEEDLFISNDKDLYQLVENDFTNNDQTTTYFPSHDLLSCNGIPYVHHNMSDKRRNSISSTIQQQHITKSTIHYPPQNMCNTYSSSSFLCNDSKTNNRHLTQPPLSGPAATTLKKMAVQHQQRLHHGVYLPTAPYHPMTQGQTYQQQQQCITTVDNSFDSSVCNSQLRQGTNFDQLPQTSQPRSYNKKYVNVSTDGTMQSYGNPCIPQQPINLRSSNSFSSSYMMDPNAFYHQQQQQHQQMIGSSLYSNYAPQMPYNNNTTEMSVRQQIPPSTTSTNTNQSYRPCPTV</sequence>
<organism evidence="2 4">
    <name type="scientific">Didymodactylos carnosus</name>
    <dbReference type="NCBI Taxonomy" id="1234261"/>
    <lineage>
        <taxon>Eukaryota</taxon>
        <taxon>Metazoa</taxon>
        <taxon>Spiralia</taxon>
        <taxon>Gnathifera</taxon>
        <taxon>Rotifera</taxon>
        <taxon>Eurotatoria</taxon>
        <taxon>Bdelloidea</taxon>
        <taxon>Philodinida</taxon>
        <taxon>Philodinidae</taxon>
        <taxon>Didymodactylos</taxon>
    </lineage>
</organism>
<dbReference type="Proteomes" id="UP000663829">
    <property type="component" value="Unassembled WGS sequence"/>
</dbReference>
<comment type="caution">
    <text evidence="2">The sequence shown here is derived from an EMBL/GenBank/DDBJ whole genome shotgun (WGS) entry which is preliminary data.</text>
</comment>
<evidence type="ECO:0000313" key="4">
    <source>
        <dbReference type="Proteomes" id="UP000663829"/>
    </source>
</evidence>